<dbReference type="Proteomes" id="UP000231196">
    <property type="component" value="Unassembled WGS sequence"/>
</dbReference>
<protein>
    <recommendedName>
        <fullName evidence="3">Peptidase S74 domain-containing protein</fullName>
    </recommendedName>
</protein>
<comment type="caution">
    <text evidence="1">The sequence shown here is derived from an EMBL/GenBank/DDBJ whole genome shotgun (WGS) entry which is preliminary data.</text>
</comment>
<accession>A0A2M8BWM3</accession>
<feature type="non-terminal residue" evidence="1">
    <location>
        <position position="1"/>
    </location>
</feature>
<dbReference type="AlphaFoldDB" id="A0A2M8BWM3"/>
<gene>
    <name evidence="1" type="ORF">CO104_01630</name>
</gene>
<evidence type="ECO:0000313" key="1">
    <source>
        <dbReference type="EMBL" id="PJB48267.1"/>
    </source>
</evidence>
<evidence type="ECO:0008006" key="3">
    <source>
        <dbReference type="Google" id="ProtNLM"/>
    </source>
</evidence>
<evidence type="ECO:0000313" key="2">
    <source>
        <dbReference type="Proteomes" id="UP000231196"/>
    </source>
</evidence>
<organism evidence="1 2">
    <name type="scientific">Candidatus Collierbacteria bacterium CG_4_9_14_3_um_filter_43_16</name>
    <dbReference type="NCBI Taxonomy" id="1974532"/>
    <lineage>
        <taxon>Bacteria</taxon>
        <taxon>Candidatus Collieribacteriota</taxon>
    </lineage>
</organism>
<name>A0A2M8BWM3_9BACT</name>
<reference evidence="2" key="1">
    <citation type="submission" date="2017-09" db="EMBL/GenBank/DDBJ databases">
        <title>Depth-based differentiation of microbial function through sediment-hosted aquifers and enrichment of novel symbionts in the deep terrestrial subsurface.</title>
        <authorList>
            <person name="Probst A.J."/>
            <person name="Ladd B."/>
            <person name="Jarett J.K."/>
            <person name="Geller-Mcgrath D.E."/>
            <person name="Sieber C.M.K."/>
            <person name="Emerson J.B."/>
            <person name="Anantharaman K."/>
            <person name="Thomas B.C."/>
            <person name="Malmstrom R."/>
            <person name="Stieglmeier M."/>
            <person name="Klingl A."/>
            <person name="Woyke T."/>
            <person name="Ryan C.M."/>
            <person name="Banfield J.F."/>
        </authorList>
    </citation>
    <scope>NUCLEOTIDE SEQUENCE [LARGE SCALE GENOMIC DNA]</scope>
</reference>
<dbReference type="EMBL" id="PFUC01000035">
    <property type="protein sequence ID" value="PJB48267.1"/>
    <property type="molecule type" value="Genomic_DNA"/>
</dbReference>
<sequence>AIGNGSNSVTLGNTSITKTILNGNVGIGTTGPGAKLHIDGASEALRIEGTGTTGNASLGYLSFYDSNGTTRYGYLGDAASGNTNLYFDTENGAKLYLNSGSDVIINRTSGNVGIGDTTPASALTVGSGDLFQVNSSGNIVKINNVTTSFPASQGAANSTLINNGSGVLSWLDPTAASGTIGYWTRSSSHIYPTNINDPVAIGFSTAMTNPGMGGGLTALQVDGDILPLVNDDAYLGRASSAWKRLYLSLGINDSAGAEQVSIANRQLTGGQWNATTFLRVGDTTNTMPPGGMELFVSGDASISGTLKVWGDVTVQNGIGKIDVGTIDPPYTINGEKYATYMAGMVGIKEEMIGKITTSEYLSGLGYRALINLDSQPKGSDLWLFSKTTDIRNHLDQLSVLLTAAGQAKTWYEIDAPNKILAIYSSTPTDINFRLSAPRFDSTNWLNTRTSEASGFVLNSPDFYTSLTDTSLFGSAIEPELIVLADSSFSLKVNGQETKEVSSFFQSIIANLKVGTQVVTTLLADNLTIRTKLISPIADIDQLKVIDATVSGTLYADSIKGKTVDKLTTQLDLLSEKYSTASAILADLQAKYTSYDSLIGNINTATSSRDPLALSPLASASANIPSDLILNSLSVHTIYSNDLMADGSIFTQTLSSFDSDLYIQPTGDKPVHLLANLMDLYPDGKIVINGDLIITGTLFANNLDTKTATVSGTLAVGSSTIATGSANFDLLTTGGLVIASGSDDLSATMSAQTASNTTIGTATIASGSAEISIANTKVTDHTLIYITPISDTSNQVLYVKSKNTCELRTENCQPSFTVAVPTNPILVTQPISFNFWLVQTR</sequence>
<proteinExistence type="predicted"/>